<dbReference type="EC" id="2.6.1.52" evidence="4"/>
<comment type="pathway">
    <text evidence="2">Amino-acid biosynthesis; L-serine biosynthesis; L-serine from 3-phospho-D-glycerate: step 2/3.</text>
</comment>
<comment type="cofactor">
    <cofactor evidence="1">
        <name>pyridoxal 5'-phosphate</name>
        <dbReference type="ChEBI" id="CHEBI:597326"/>
    </cofactor>
</comment>
<dbReference type="PIRSF" id="PIRSF000525">
    <property type="entry name" value="SerC"/>
    <property type="match status" value="1"/>
</dbReference>
<evidence type="ECO:0000256" key="11">
    <source>
        <dbReference type="ARBA" id="ARBA00049007"/>
    </source>
</evidence>
<keyword evidence="7" id="KW-0028">Amino-acid biosynthesis</keyword>
<evidence type="ECO:0000256" key="7">
    <source>
        <dbReference type="ARBA" id="ARBA00022605"/>
    </source>
</evidence>
<dbReference type="InterPro" id="IPR015422">
    <property type="entry name" value="PyrdxlP-dep_Trfase_small"/>
</dbReference>
<keyword evidence="8 12" id="KW-0808">Transferase</keyword>
<dbReference type="NCBIfam" id="TIGR01365">
    <property type="entry name" value="serC_2"/>
    <property type="match status" value="1"/>
</dbReference>
<dbReference type="InterPro" id="IPR015421">
    <property type="entry name" value="PyrdxlP-dep_Trfase_major"/>
</dbReference>
<evidence type="ECO:0000313" key="12">
    <source>
        <dbReference type="EMBL" id="NIJ57136.1"/>
    </source>
</evidence>
<dbReference type="InterPro" id="IPR022278">
    <property type="entry name" value="Pser_aminoTfrase"/>
</dbReference>
<dbReference type="CDD" id="cd01494">
    <property type="entry name" value="AAT_I"/>
    <property type="match status" value="1"/>
</dbReference>
<dbReference type="Gene3D" id="3.40.640.10">
    <property type="entry name" value="Type I PLP-dependent aspartate aminotransferase-like (Major domain)"/>
    <property type="match status" value="1"/>
</dbReference>
<evidence type="ECO:0000256" key="10">
    <source>
        <dbReference type="ARBA" id="ARBA00023299"/>
    </source>
</evidence>
<dbReference type="NCBIfam" id="NF002841">
    <property type="entry name" value="PRK03080.1-2"/>
    <property type="match status" value="1"/>
</dbReference>
<keyword evidence="6 12" id="KW-0032">Aminotransferase</keyword>
<comment type="similarity">
    <text evidence="3">Belongs to the class-V pyridoxal-phosphate-dependent aminotransferase family. SerC subfamily.</text>
</comment>
<keyword evidence="13" id="KW-1185">Reference proteome</keyword>
<dbReference type="GO" id="GO:0004648">
    <property type="term" value="F:O-phospho-L-serine:2-oxoglutarate aminotransferase activity"/>
    <property type="evidence" value="ECO:0007669"/>
    <property type="project" value="UniProtKB-EC"/>
</dbReference>
<dbReference type="InterPro" id="IPR015424">
    <property type="entry name" value="PyrdxlP-dep_Trfase"/>
</dbReference>
<organism evidence="12 13">
    <name type="scientific">Pseudochelatococcus lubricantis</name>
    <dbReference type="NCBI Taxonomy" id="1538102"/>
    <lineage>
        <taxon>Bacteria</taxon>
        <taxon>Pseudomonadati</taxon>
        <taxon>Pseudomonadota</taxon>
        <taxon>Alphaproteobacteria</taxon>
        <taxon>Hyphomicrobiales</taxon>
        <taxon>Chelatococcaceae</taxon>
        <taxon>Pseudochelatococcus</taxon>
    </lineage>
</organism>
<dbReference type="PANTHER" id="PTHR21152">
    <property type="entry name" value="AMINOTRANSFERASE CLASS V"/>
    <property type="match status" value="1"/>
</dbReference>
<reference evidence="12 13" key="1">
    <citation type="submission" date="2020-03" db="EMBL/GenBank/DDBJ databases">
        <title>Genomic Encyclopedia of Type Strains, Phase IV (KMG-IV): sequencing the most valuable type-strain genomes for metagenomic binning, comparative biology and taxonomic classification.</title>
        <authorList>
            <person name="Goeker M."/>
        </authorList>
    </citation>
    <scope>NUCLEOTIDE SEQUENCE [LARGE SCALE GENOMIC DNA]</scope>
    <source>
        <strain evidence="12 13">DSM 103870</strain>
    </source>
</reference>
<evidence type="ECO:0000313" key="13">
    <source>
        <dbReference type="Proteomes" id="UP001429580"/>
    </source>
</evidence>
<proteinExistence type="inferred from homology"/>
<name>A0ABX0UW03_9HYPH</name>
<dbReference type="EMBL" id="JAASQI010000002">
    <property type="protein sequence ID" value="NIJ57136.1"/>
    <property type="molecule type" value="Genomic_DNA"/>
</dbReference>
<accession>A0ABX0UW03</accession>
<dbReference type="SUPFAM" id="SSF53383">
    <property type="entry name" value="PLP-dependent transferases"/>
    <property type="match status" value="1"/>
</dbReference>
<keyword evidence="5" id="KW-0963">Cytoplasm</keyword>
<dbReference type="PANTHER" id="PTHR21152:SF40">
    <property type="entry name" value="ALANINE--GLYOXYLATE AMINOTRANSFERASE"/>
    <property type="match status" value="1"/>
</dbReference>
<keyword evidence="10" id="KW-0718">Serine biosynthesis</keyword>
<evidence type="ECO:0000256" key="2">
    <source>
        <dbReference type="ARBA" id="ARBA00005099"/>
    </source>
</evidence>
<gene>
    <name evidence="12" type="ORF">FHS82_000962</name>
</gene>
<evidence type="ECO:0000256" key="9">
    <source>
        <dbReference type="ARBA" id="ARBA00022898"/>
    </source>
</evidence>
<dbReference type="Proteomes" id="UP001429580">
    <property type="component" value="Unassembled WGS sequence"/>
</dbReference>
<evidence type="ECO:0000256" key="8">
    <source>
        <dbReference type="ARBA" id="ARBA00022679"/>
    </source>
</evidence>
<protein>
    <recommendedName>
        <fullName evidence="4">phosphoserine transaminase</fullName>
        <ecNumber evidence="4">2.6.1.52</ecNumber>
    </recommendedName>
</protein>
<keyword evidence="9" id="KW-0663">Pyridoxal phosphate</keyword>
<dbReference type="InterPro" id="IPR006271">
    <property type="entry name" value="Pser_aminoTfrase_methanosarc"/>
</dbReference>
<evidence type="ECO:0000256" key="5">
    <source>
        <dbReference type="ARBA" id="ARBA00022490"/>
    </source>
</evidence>
<dbReference type="RefSeq" id="WP_166949378.1">
    <property type="nucleotide sequence ID" value="NZ_JAASQI010000002.1"/>
</dbReference>
<evidence type="ECO:0000256" key="4">
    <source>
        <dbReference type="ARBA" id="ARBA00013030"/>
    </source>
</evidence>
<evidence type="ECO:0000256" key="3">
    <source>
        <dbReference type="ARBA" id="ARBA00006904"/>
    </source>
</evidence>
<sequence>MTDIAKPVARPVNPAFSSGPTAKRPGWSVEALKDAAVGRSHRAKIGKAKLKLAIDLTREILKVPEDYRIGILPASDTGAVEAALWSLLGARGVDLLAWESFGEGWVTDVVKQLKLEDARVIKAPYGELPDLAQVDTKTRDVVLAWNGTTSGVRVPNADWIADDREGLIINDATSAAFAQPLEWKKFDVVTFSWQKVLGGEGAHGILILSPRAVERLETYKPAWPLPKIFRLTKGGKLIEGIFVGETINTPSLLATEDYIDGLQWAKSVGGLDGLIARANANAKVLHDWVARTPWVANLAKDEATRSNTSVCLSIVDPDVVARGTEAVAAVAKGIVALLDKEGAAYDIGAYRDAPPGLRIWAGATVEASDLEALTAWLDWAFATEKAKLSA</sequence>
<evidence type="ECO:0000256" key="6">
    <source>
        <dbReference type="ARBA" id="ARBA00022576"/>
    </source>
</evidence>
<dbReference type="Gene3D" id="3.90.1150.10">
    <property type="entry name" value="Aspartate Aminotransferase, domain 1"/>
    <property type="match status" value="1"/>
</dbReference>
<comment type="catalytic activity">
    <reaction evidence="11">
        <text>O-phospho-L-serine + 2-oxoglutarate = 3-phosphooxypyruvate + L-glutamate</text>
        <dbReference type="Rhea" id="RHEA:14329"/>
        <dbReference type="ChEBI" id="CHEBI:16810"/>
        <dbReference type="ChEBI" id="CHEBI:18110"/>
        <dbReference type="ChEBI" id="CHEBI:29985"/>
        <dbReference type="ChEBI" id="CHEBI:57524"/>
        <dbReference type="EC" id="2.6.1.52"/>
    </reaction>
</comment>
<evidence type="ECO:0000256" key="1">
    <source>
        <dbReference type="ARBA" id="ARBA00001933"/>
    </source>
</evidence>
<comment type="caution">
    <text evidence="12">The sequence shown here is derived from an EMBL/GenBank/DDBJ whole genome shotgun (WGS) entry which is preliminary data.</text>
</comment>